<reference evidence="2" key="5">
    <citation type="submission" date="2025-09" db="UniProtKB">
        <authorList>
            <consortium name="Ensembl"/>
        </authorList>
    </citation>
    <scope>IDENTIFICATION</scope>
</reference>
<protein>
    <submittedName>
        <fullName evidence="2">Zgc:103625</fullName>
    </submittedName>
</protein>
<dbReference type="PANTHER" id="PTHR20974:SF1">
    <property type="entry name" value="METHYLTRANSFERASE-LIKE 26 B"/>
    <property type="match status" value="1"/>
</dbReference>
<evidence type="ECO:0000313" key="2">
    <source>
        <dbReference type="Ensembl" id="ENSCMIP00000048715.1"/>
    </source>
</evidence>
<comment type="similarity">
    <text evidence="1">Belongs to the UPF0585 family.</text>
</comment>
<gene>
    <name evidence="2" type="primary">zgc:103625</name>
</gene>
<dbReference type="Ensembl" id="ENSCMIT00000049392.1">
    <property type="protein sequence ID" value="ENSCMIP00000048715.1"/>
    <property type="gene ID" value="ENSCMIG00000019903.1"/>
</dbReference>
<sequence length="203" mass="23249">MMLSPMAEKNKQAILEVLMDYMETVGESFALELASGSGQHIVHFARAFPNVTWQPSDISQSAQESVAAYVAATKVTNVKEVVYIDVAEPWEEWANLQPKSCDLIVNINMLHFTPISKWRGAAQASLHHSHIFLCLRQPYAINGIISNETNAQLDRQLRQRNPDWGLPDMDVLRQLAYEKSLRLERMVEMLEDKCLIFRKFDEQ</sequence>
<dbReference type="SUPFAM" id="SSF53335">
    <property type="entry name" value="S-adenosyl-L-methionine-dependent methyltransferases"/>
    <property type="match status" value="1"/>
</dbReference>
<keyword evidence="3" id="KW-1185">Reference proteome</keyword>
<name>A0A4W3KK38_CALMI</name>
<proteinExistence type="inferred from homology"/>
<reference evidence="2" key="4">
    <citation type="submission" date="2025-08" db="UniProtKB">
        <authorList>
            <consortium name="Ensembl"/>
        </authorList>
    </citation>
    <scope>IDENTIFICATION</scope>
</reference>
<dbReference type="Pfam" id="PF06080">
    <property type="entry name" value="DUF938"/>
    <property type="match status" value="1"/>
</dbReference>
<dbReference type="Proteomes" id="UP000314986">
    <property type="component" value="Unassembled WGS sequence"/>
</dbReference>
<dbReference type="AlphaFoldDB" id="A0A4W3KK38"/>
<evidence type="ECO:0000256" key="1">
    <source>
        <dbReference type="ARBA" id="ARBA00008308"/>
    </source>
</evidence>
<reference evidence="3" key="1">
    <citation type="journal article" date="2006" name="Science">
        <title>Ancient noncoding elements conserved in the human genome.</title>
        <authorList>
            <person name="Venkatesh B."/>
            <person name="Kirkness E.F."/>
            <person name="Loh Y.H."/>
            <person name="Halpern A.L."/>
            <person name="Lee A.P."/>
            <person name="Johnson J."/>
            <person name="Dandona N."/>
            <person name="Viswanathan L.D."/>
            <person name="Tay A."/>
            <person name="Venter J.C."/>
            <person name="Strausberg R.L."/>
            <person name="Brenner S."/>
        </authorList>
    </citation>
    <scope>NUCLEOTIDE SEQUENCE [LARGE SCALE GENOMIC DNA]</scope>
</reference>
<dbReference type="InterPro" id="IPR029063">
    <property type="entry name" value="SAM-dependent_MTases_sf"/>
</dbReference>
<dbReference type="PANTHER" id="PTHR20974">
    <property type="entry name" value="UPF0585 PROTEIN CG18661"/>
    <property type="match status" value="1"/>
</dbReference>
<organism evidence="2 3">
    <name type="scientific">Callorhinchus milii</name>
    <name type="common">Ghost shark</name>
    <dbReference type="NCBI Taxonomy" id="7868"/>
    <lineage>
        <taxon>Eukaryota</taxon>
        <taxon>Metazoa</taxon>
        <taxon>Chordata</taxon>
        <taxon>Craniata</taxon>
        <taxon>Vertebrata</taxon>
        <taxon>Chondrichthyes</taxon>
        <taxon>Holocephali</taxon>
        <taxon>Chimaeriformes</taxon>
        <taxon>Callorhinchidae</taxon>
        <taxon>Callorhinchus</taxon>
    </lineage>
</organism>
<evidence type="ECO:0000313" key="3">
    <source>
        <dbReference type="Proteomes" id="UP000314986"/>
    </source>
</evidence>
<dbReference type="InParanoid" id="A0A4W3KK38"/>
<accession>A0A4W3KK38</accession>
<dbReference type="GeneTree" id="ENSGT00390000010750"/>
<reference evidence="3" key="2">
    <citation type="journal article" date="2007" name="PLoS Biol.">
        <title>Survey sequencing and comparative analysis of the elephant shark (Callorhinchus milii) genome.</title>
        <authorList>
            <person name="Venkatesh B."/>
            <person name="Kirkness E.F."/>
            <person name="Loh Y.H."/>
            <person name="Halpern A.L."/>
            <person name="Lee A.P."/>
            <person name="Johnson J."/>
            <person name="Dandona N."/>
            <person name="Viswanathan L.D."/>
            <person name="Tay A."/>
            <person name="Venter J.C."/>
            <person name="Strausberg R.L."/>
            <person name="Brenner S."/>
        </authorList>
    </citation>
    <scope>NUCLEOTIDE SEQUENCE [LARGE SCALE GENOMIC DNA]</scope>
</reference>
<dbReference type="InterPro" id="IPR010342">
    <property type="entry name" value="DUF938"/>
</dbReference>
<reference evidence="3" key="3">
    <citation type="journal article" date="2014" name="Nature">
        <title>Elephant shark genome provides unique insights into gnathostome evolution.</title>
        <authorList>
            <consortium name="International Elephant Shark Genome Sequencing Consortium"/>
            <person name="Venkatesh B."/>
            <person name="Lee A.P."/>
            <person name="Ravi V."/>
            <person name="Maurya A.K."/>
            <person name="Lian M.M."/>
            <person name="Swann J.B."/>
            <person name="Ohta Y."/>
            <person name="Flajnik M.F."/>
            <person name="Sutoh Y."/>
            <person name="Kasahara M."/>
            <person name="Hoon S."/>
            <person name="Gangu V."/>
            <person name="Roy S.W."/>
            <person name="Irimia M."/>
            <person name="Korzh V."/>
            <person name="Kondrychyn I."/>
            <person name="Lim Z.W."/>
            <person name="Tay B.H."/>
            <person name="Tohari S."/>
            <person name="Kong K.W."/>
            <person name="Ho S."/>
            <person name="Lorente-Galdos B."/>
            <person name="Quilez J."/>
            <person name="Marques-Bonet T."/>
            <person name="Raney B.J."/>
            <person name="Ingham P.W."/>
            <person name="Tay A."/>
            <person name="Hillier L.W."/>
            <person name="Minx P."/>
            <person name="Boehm T."/>
            <person name="Wilson R.K."/>
            <person name="Brenner S."/>
            <person name="Warren W.C."/>
        </authorList>
    </citation>
    <scope>NUCLEOTIDE SEQUENCE [LARGE SCALE GENOMIC DNA]</scope>
</reference>
<dbReference type="OMA" id="DYYKCLI"/>
<dbReference type="Gene3D" id="3.40.50.150">
    <property type="entry name" value="Vaccinia Virus protein VP39"/>
    <property type="match status" value="1"/>
</dbReference>